<gene>
    <name evidence="14" type="ORF">CBP51_06525</name>
</gene>
<dbReference type="STRING" id="1209072.GCA_000766945_01093"/>
<keyword evidence="4 9" id="KW-0858">Xylan degradation</keyword>
<dbReference type="SUPFAM" id="SSF49899">
    <property type="entry name" value="Concanavalin A-like lectins/glucanases"/>
    <property type="match status" value="1"/>
</dbReference>
<keyword evidence="8 9" id="KW-0624">Polysaccharide degradation</keyword>
<evidence type="ECO:0000256" key="10">
    <source>
        <dbReference type="RuleBase" id="RU362015"/>
    </source>
</evidence>
<dbReference type="Pfam" id="PF16841">
    <property type="entry name" value="CBM60"/>
    <property type="match status" value="1"/>
</dbReference>
<evidence type="ECO:0000313" key="15">
    <source>
        <dbReference type="Proteomes" id="UP000216101"/>
    </source>
</evidence>
<keyword evidence="6 9" id="KW-0119">Carbohydrate metabolism</keyword>
<reference evidence="15" key="1">
    <citation type="submission" date="2017-05" db="EMBL/GenBank/DDBJ databases">
        <authorList>
            <person name="Barney B.M."/>
        </authorList>
    </citation>
    <scope>NUCLEOTIDE SEQUENCE [LARGE SCALE GENOMIC DNA]</scope>
    <source>
        <strain evidence="15">PSBB022</strain>
    </source>
</reference>
<feature type="active site" description="Nucleophile" evidence="9">
    <location>
        <position position="116"/>
    </location>
</feature>
<dbReference type="UniPathway" id="UPA00114"/>
<dbReference type="PANTHER" id="PTHR46828">
    <property type="entry name" value="ENDO-1,4-BETA-XYLANASE A-RELATED"/>
    <property type="match status" value="1"/>
</dbReference>
<dbReference type="PRINTS" id="PR00911">
    <property type="entry name" value="GLHYDRLASE11"/>
</dbReference>
<evidence type="ECO:0000256" key="1">
    <source>
        <dbReference type="ARBA" id="ARBA00000681"/>
    </source>
</evidence>
<evidence type="ECO:0000256" key="2">
    <source>
        <dbReference type="ARBA" id="ARBA00004851"/>
    </source>
</evidence>
<evidence type="ECO:0000256" key="12">
    <source>
        <dbReference type="SAM" id="SignalP"/>
    </source>
</evidence>
<evidence type="ECO:0000313" key="14">
    <source>
        <dbReference type="EMBL" id="OZY86666.1"/>
    </source>
</evidence>
<dbReference type="Pfam" id="PF00457">
    <property type="entry name" value="Glyco_hydro_11"/>
    <property type="match status" value="1"/>
</dbReference>
<dbReference type="Gene3D" id="2.60.120.180">
    <property type="match status" value="1"/>
</dbReference>
<evidence type="ECO:0000256" key="6">
    <source>
        <dbReference type="ARBA" id="ARBA00023277"/>
    </source>
</evidence>
<feature type="region of interest" description="Disordered" evidence="11">
    <location>
        <begin position="221"/>
        <end position="245"/>
    </location>
</feature>
<comment type="catalytic activity">
    <reaction evidence="1 9 10">
        <text>Endohydrolysis of (1-&gt;4)-beta-D-xylosidic linkages in xylans.</text>
        <dbReference type="EC" id="3.2.1.8"/>
    </reaction>
</comment>
<comment type="similarity">
    <text evidence="9 10">Belongs to the glycosyl hydrolase 11 (cellulase G) family.</text>
</comment>
<dbReference type="RefSeq" id="WP_078045385.1">
    <property type="nucleotide sequence ID" value="NZ_NHNI01000001.1"/>
</dbReference>
<dbReference type="InterPro" id="IPR013319">
    <property type="entry name" value="GH11/12"/>
</dbReference>
<organism evidence="14 15">
    <name type="scientific">Cellvibrio mixtus</name>
    <dbReference type="NCBI Taxonomy" id="39650"/>
    <lineage>
        <taxon>Bacteria</taxon>
        <taxon>Pseudomonadati</taxon>
        <taxon>Pseudomonadota</taxon>
        <taxon>Gammaproteobacteria</taxon>
        <taxon>Cellvibrionales</taxon>
        <taxon>Cellvibrionaceae</taxon>
        <taxon>Cellvibrio</taxon>
    </lineage>
</organism>
<dbReference type="EMBL" id="NHNI01000001">
    <property type="protein sequence ID" value="OZY86666.1"/>
    <property type="molecule type" value="Genomic_DNA"/>
</dbReference>
<evidence type="ECO:0000256" key="4">
    <source>
        <dbReference type="ARBA" id="ARBA00022651"/>
    </source>
</evidence>
<evidence type="ECO:0000256" key="11">
    <source>
        <dbReference type="SAM" id="MobiDB-lite"/>
    </source>
</evidence>
<feature type="signal peptide" evidence="12">
    <location>
        <begin position="1"/>
        <end position="27"/>
    </location>
</feature>
<dbReference type="AlphaFoldDB" id="A0A266QAL1"/>
<evidence type="ECO:0000256" key="3">
    <source>
        <dbReference type="ARBA" id="ARBA00012590"/>
    </source>
</evidence>
<dbReference type="GO" id="GO:0045493">
    <property type="term" value="P:xylan catabolic process"/>
    <property type="evidence" value="ECO:0007669"/>
    <property type="project" value="UniProtKB-UniRule"/>
</dbReference>
<keyword evidence="7 9" id="KW-0326">Glycosidase</keyword>
<comment type="caution">
    <text evidence="14">The sequence shown here is derived from an EMBL/GenBank/DDBJ whole genome shotgun (WGS) entry which is preliminary data.</text>
</comment>
<evidence type="ECO:0000259" key="13">
    <source>
        <dbReference type="PROSITE" id="PS51761"/>
    </source>
</evidence>
<dbReference type="InterPro" id="IPR033119">
    <property type="entry name" value="GH11_AS_2"/>
</dbReference>
<dbReference type="EC" id="3.2.1.8" evidence="3 9"/>
<evidence type="ECO:0000256" key="9">
    <source>
        <dbReference type="PROSITE-ProRule" id="PRU01097"/>
    </source>
</evidence>
<dbReference type="GO" id="GO:0031176">
    <property type="term" value="F:endo-1,4-beta-xylanase activity"/>
    <property type="evidence" value="ECO:0007669"/>
    <property type="project" value="UniProtKB-UniRule"/>
</dbReference>
<dbReference type="InterPro" id="IPR033123">
    <property type="entry name" value="GH11_dom"/>
</dbReference>
<feature type="active site" description="Proton donor" evidence="9">
    <location>
        <position position="213"/>
    </location>
</feature>
<accession>A0A266QAL1</accession>
<evidence type="ECO:0000256" key="8">
    <source>
        <dbReference type="ARBA" id="ARBA00023326"/>
    </source>
</evidence>
<keyword evidence="5 9" id="KW-0378">Hydrolase</keyword>
<evidence type="ECO:0000256" key="5">
    <source>
        <dbReference type="ARBA" id="ARBA00022801"/>
    </source>
</evidence>
<keyword evidence="15" id="KW-1185">Reference proteome</keyword>
<keyword evidence="12" id="KW-0732">Signal</keyword>
<dbReference type="PROSITE" id="PS00777">
    <property type="entry name" value="GH11_2"/>
    <property type="match status" value="1"/>
</dbReference>
<dbReference type="Proteomes" id="UP000216101">
    <property type="component" value="Unassembled WGS sequence"/>
</dbReference>
<proteinExistence type="inferred from homology"/>
<dbReference type="PROSITE" id="PS51761">
    <property type="entry name" value="GH11_3"/>
    <property type="match status" value="1"/>
</dbReference>
<evidence type="ECO:0000256" key="7">
    <source>
        <dbReference type="ARBA" id="ARBA00023295"/>
    </source>
</evidence>
<dbReference type="Gene3D" id="2.60.60.40">
    <property type="match status" value="1"/>
</dbReference>
<dbReference type="InterPro" id="IPR018208">
    <property type="entry name" value="GH11_AS_1"/>
</dbReference>
<dbReference type="PROSITE" id="PS00776">
    <property type="entry name" value="GH11_1"/>
    <property type="match status" value="1"/>
</dbReference>
<comment type="pathway">
    <text evidence="2 9 10">Glycan degradation; xylan degradation.</text>
</comment>
<dbReference type="InterPro" id="IPR001137">
    <property type="entry name" value="Glyco_hydro_11"/>
</dbReference>
<sequence length="354" mass="37861">MKLHIKGKNIFTAFIGAAALCATVANAQTLSSNSTGTHNGFYYSFWKDSGNATMTLQAGGRYTSQWNSGTNNWVGGKGWNPGNSTRVINYSGSYNVSNSQNSYLALYGWTRSPLIEYYVIESYGSYNPASCSGGTDYGSFQSDGATYNVRRCQRVNQPSIDGNQTFYQYFSVRNPKKGFGNISGTITFANHVNFWASKGLNLGNHNYQVLATEGYQSTGSSDITVSEGTSGGGGSSSSAPSGGNKTIVVRARGTTGQEQIRLKVNNTTVQTWTLSTTMSNYTATTNLSGGSLVEYFNDSGNRDVQVDYISVNGSIRQSEAQTYNTGVYQNGSCGGGNGGSEWMHCNGAIGYGNL</sequence>
<protein>
    <recommendedName>
        <fullName evidence="3 9">Endo-1,4-beta-xylanase</fullName>
        <ecNumber evidence="3 9">3.2.1.8</ecNumber>
    </recommendedName>
</protein>
<name>A0A266QAL1_9GAMM</name>
<feature type="domain" description="GH11" evidence="13">
    <location>
        <begin position="29"/>
        <end position="226"/>
    </location>
</feature>
<dbReference type="InterPro" id="IPR013320">
    <property type="entry name" value="ConA-like_dom_sf"/>
</dbReference>
<dbReference type="PANTHER" id="PTHR46828:SF2">
    <property type="entry name" value="ENDO-1,4-BETA-XYLANASE A-RELATED"/>
    <property type="match status" value="1"/>
</dbReference>
<dbReference type="InterPro" id="IPR031768">
    <property type="entry name" value="CBM60_xylan-bd"/>
</dbReference>
<feature type="chain" id="PRO_5012447440" description="Endo-1,4-beta-xylanase" evidence="12">
    <location>
        <begin position="28"/>
        <end position="354"/>
    </location>
</feature>